<evidence type="ECO:0000256" key="1">
    <source>
        <dbReference type="ARBA" id="ARBA00011063"/>
    </source>
</evidence>
<comment type="similarity">
    <text evidence="1">Belongs to the low molecular weight phosphotyrosine protein phosphatase family.</text>
</comment>
<dbReference type="InterPro" id="IPR017867">
    <property type="entry name" value="Tyr_phospatase_low_mol_wt"/>
</dbReference>
<evidence type="ECO:0000256" key="3">
    <source>
        <dbReference type="ARBA" id="ARBA00022912"/>
    </source>
</evidence>
<dbReference type="EMBL" id="CP019454">
    <property type="protein sequence ID" value="AUW94753.1"/>
    <property type="molecule type" value="Genomic_DNA"/>
</dbReference>
<dbReference type="Pfam" id="PF01451">
    <property type="entry name" value="LMWPc"/>
    <property type="match status" value="1"/>
</dbReference>
<proteinExistence type="inferred from homology"/>
<dbReference type="PRINTS" id="PR00719">
    <property type="entry name" value="LMWPTPASE"/>
</dbReference>
<dbReference type="Proteomes" id="UP000325292">
    <property type="component" value="Chromosome"/>
</dbReference>
<dbReference type="SUPFAM" id="SSF52788">
    <property type="entry name" value="Phosphotyrosine protein phosphatases I"/>
    <property type="match status" value="1"/>
</dbReference>
<feature type="domain" description="Phosphotyrosine protein phosphatase I" evidence="4">
    <location>
        <begin position="6"/>
        <end position="141"/>
    </location>
</feature>
<keyword evidence="6" id="KW-1185">Reference proteome</keyword>
<sequence>MPKTQRNILFVCTGNTCRSAMAEALWRAMDIECWPASSAGVAAWPGQAAEEFAQEAVKPYGGDLSRHRSRDVSSLDEDYYLILTMTTSQAQTVRRLRPKWADKTFVLPQFLGEGGEITDPLGTNQVYYDSLAWRLYRLLARLKEKLGQDYCAKAETGE</sequence>
<evidence type="ECO:0000313" key="6">
    <source>
        <dbReference type="Proteomes" id="UP000325292"/>
    </source>
</evidence>
<organism evidence="5 6">
    <name type="scientific">Sulfobacillus thermotolerans</name>
    <dbReference type="NCBI Taxonomy" id="338644"/>
    <lineage>
        <taxon>Bacteria</taxon>
        <taxon>Bacillati</taxon>
        <taxon>Bacillota</taxon>
        <taxon>Clostridia</taxon>
        <taxon>Eubacteriales</taxon>
        <taxon>Clostridiales Family XVII. Incertae Sedis</taxon>
        <taxon>Sulfobacillus</taxon>
    </lineage>
</organism>
<dbReference type="PANTHER" id="PTHR11717:SF31">
    <property type="entry name" value="LOW MOLECULAR WEIGHT PROTEIN-TYROSINE-PHOSPHATASE ETP-RELATED"/>
    <property type="match status" value="1"/>
</dbReference>
<evidence type="ECO:0000313" key="5">
    <source>
        <dbReference type="EMBL" id="AUW94753.1"/>
    </source>
</evidence>
<gene>
    <name evidence="5" type="ORF">BXT84_13030</name>
</gene>
<dbReference type="SMART" id="SM00226">
    <property type="entry name" value="LMWPc"/>
    <property type="match status" value="1"/>
</dbReference>
<evidence type="ECO:0000256" key="2">
    <source>
        <dbReference type="ARBA" id="ARBA00022801"/>
    </source>
</evidence>
<accession>A0ABM6RTI4</accession>
<dbReference type="InterPro" id="IPR050438">
    <property type="entry name" value="LMW_PTPase"/>
</dbReference>
<keyword evidence="2" id="KW-0378">Hydrolase</keyword>
<dbReference type="InterPro" id="IPR036196">
    <property type="entry name" value="Ptyr_pPase_sf"/>
</dbReference>
<keyword evidence="3" id="KW-0904">Protein phosphatase</keyword>
<protein>
    <recommendedName>
        <fullName evidence="4">Phosphotyrosine protein phosphatase I domain-containing protein</fullName>
    </recommendedName>
</protein>
<evidence type="ECO:0000259" key="4">
    <source>
        <dbReference type="SMART" id="SM00226"/>
    </source>
</evidence>
<reference evidence="5 6" key="1">
    <citation type="journal article" date="2019" name="Sci. Rep.">
        <title>Sulfobacillus thermotolerans: new insights into resistance and metabolic capacities of acidophilic chemolithotrophs.</title>
        <authorList>
            <person name="Panyushkina A.E."/>
            <person name="Babenko V.V."/>
            <person name="Nikitina A.S."/>
            <person name="Selezneva O.V."/>
            <person name="Tsaplina I.A."/>
            <person name="Letarova M.A."/>
            <person name="Kostryukova E.S."/>
            <person name="Letarov A.V."/>
        </authorList>
    </citation>
    <scope>NUCLEOTIDE SEQUENCE [LARGE SCALE GENOMIC DNA]</scope>
    <source>
        <strain evidence="5 6">Kr1</strain>
    </source>
</reference>
<dbReference type="InterPro" id="IPR023485">
    <property type="entry name" value="Ptyr_pPase"/>
</dbReference>
<dbReference type="Gene3D" id="3.40.50.2300">
    <property type="match status" value="1"/>
</dbReference>
<dbReference type="PANTHER" id="PTHR11717">
    <property type="entry name" value="LOW MOLECULAR WEIGHT PROTEIN TYROSINE PHOSPHATASE"/>
    <property type="match status" value="1"/>
</dbReference>
<name>A0ABM6RTI4_9FIRM</name>